<dbReference type="InterPro" id="IPR016584">
    <property type="entry name" value="MeTrfase_VrtF"/>
</dbReference>
<comment type="caution">
    <text evidence="3">The sequence shown here is derived from an EMBL/GenBank/DDBJ whole genome shotgun (WGS) entry which is preliminary data.</text>
</comment>
<feature type="transmembrane region" description="Helical" evidence="1">
    <location>
        <begin position="12"/>
        <end position="35"/>
    </location>
</feature>
<keyword evidence="3" id="KW-0489">Methyltransferase</keyword>
<keyword evidence="3" id="KW-0808">Transferase</keyword>
<feature type="domain" description="Methyltransferase type 12" evidence="2">
    <location>
        <begin position="55"/>
        <end position="151"/>
    </location>
</feature>
<dbReference type="InterPro" id="IPR013217">
    <property type="entry name" value="Methyltransf_12"/>
</dbReference>
<evidence type="ECO:0000313" key="4">
    <source>
        <dbReference type="Proteomes" id="UP001165363"/>
    </source>
</evidence>
<keyword evidence="1" id="KW-1133">Transmembrane helix</keyword>
<dbReference type="SUPFAM" id="SSF53335">
    <property type="entry name" value="S-adenosyl-L-methionine-dependent methyltransferases"/>
    <property type="match status" value="1"/>
</dbReference>
<dbReference type="Pfam" id="PF08242">
    <property type="entry name" value="Methyltransf_12"/>
    <property type="match status" value="1"/>
</dbReference>
<gene>
    <name evidence="3" type="ORF">LZ536_12675</name>
</gene>
<dbReference type="InterPro" id="IPR029063">
    <property type="entry name" value="SAM-dependent_MTases_sf"/>
</dbReference>
<dbReference type="PIRSF" id="PIRSF011491">
    <property type="entry name" value="Mtase_YbcY_prd"/>
    <property type="match status" value="1"/>
</dbReference>
<dbReference type="RefSeq" id="WP_249849140.1">
    <property type="nucleotide sequence ID" value="NZ_JAMGBD010000002.1"/>
</dbReference>
<dbReference type="GO" id="GO:0008168">
    <property type="term" value="F:methyltransferase activity"/>
    <property type="evidence" value="ECO:0007669"/>
    <property type="project" value="UniProtKB-KW"/>
</dbReference>
<sequence length="220" mass="24248">MHQDRKIEAGQAVYSPLVLGIYDFYVLGLSNHLLWRCPTRELQKLYDRNVSARHIDVGVGTGYFLKKAHWPVPDPAITLVDLNPNSLRAAAQRISRFSPTEVLANALDPLPVAGKFDSAGLCYLFHCLPGPLREKGVVLSHLQPLLAPGARVFGATILQGSAPRSFAAQALMNAYNRRGIFSNANDRIEDLDALLRYQFDDVEISLHGTVALFQATARAL</sequence>
<protein>
    <submittedName>
        <fullName evidence="3">Class I SAM-dependent methyltransferase</fullName>
    </submittedName>
</protein>
<evidence type="ECO:0000256" key="1">
    <source>
        <dbReference type="SAM" id="Phobius"/>
    </source>
</evidence>
<dbReference type="EMBL" id="JAMGBD010000002">
    <property type="protein sequence ID" value="MCL6684745.1"/>
    <property type="molecule type" value="Genomic_DNA"/>
</dbReference>
<dbReference type="GO" id="GO:0032259">
    <property type="term" value="P:methylation"/>
    <property type="evidence" value="ECO:0007669"/>
    <property type="project" value="UniProtKB-KW"/>
</dbReference>
<keyword evidence="4" id="KW-1185">Reference proteome</keyword>
<keyword evidence="1" id="KW-0812">Transmembrane</keyword>
<keyword evidence="1" id="KW-0472">Membrane</keyword>
<dbReference type="Gene3D" id="3.40.50.150">
    <property type="entry name" value="Vaccinia Virus protein VP39"/>
    <property type="match status" value="1"/>
</dbReference>
<evidence type="ECO:0000259" key="2">
    <source>
        <dbReference type="Pfam" id="PF08242"/>
    </source>
</evidence>
<organism evidence="3 4">
    <name type="scientific">Sphingomonas alba</name>
    <dbReference type="NCBI Taxonomy" id="2908208"/>
    <lineage>
        <taxon>Bacteria</taxon>
        <taxon>Pseudomonadati</taxon>
        <taxon>Pseudomonadota</taxon>
        <taxon>Alphaproteobacteria</taxon>
        <taxon>Sphingomonadales</taxon>
        <taxon>Sphingomonadaceae</taxon>
        <taxon>Sphingomonas</taxon>
    </lineage>
</organism>
<proteinExistence type="predicted"/>
<reference evidence="3" key="1">
    <citation type="submission" date="2022-05" db="EMBL/GenBank/DDBJ databases">
        <authorList>
            <person name="Jo J.-H."/>
            <person name="Im W.-T."/>
        </authorList>
    </citation>
    <scope>NUCLEOTIDE SEQUENCE</scope>
    <source>
        <strain evidence="3">SE158</strain>
    </source>
</reference>
<dbReference type="Proteomes" id="UP001165363">
    <property type="component" value="Unassembled WGS sequence"/>
</dbReference>
<accession>A0ABT0RQ70</accession>
<evidence type="ECO:0000313" key="3">
    <source>
        <dbReference type="EMBL" id="MCL6684745.1"/>
    </source>
</evidence>
<name>A0ABT0RQ70_9SPHN</name>